<feature type="transmembrane region" description="Helical" evidence="17">
    <location>
        <begin position="642"/>
        <end position="664"/>
    </location>
</feature>
<dbReference type="Gene3D" id="2.70.150.10">
    <property type="entry name" value="Calcium-transporting ATPase, cytoplasmic transduction domain A"/>
    <property type="match status" value="1"/>
</dbReference>
<dbReference type="GO" id="GO:0016463">
    <property type="term" value="F:P-type zinc transporter activity"/>
    <property type="evidence" value="ECO:0007669"/>
    <property type="project" value="UniProtKB-EC"/>
</dbReference>
<dbReference type="GO" id="GO:0016887">
    <property type="term" value="F:ATP hydrolysis activity"/>
    <property type="evidence" value="ECO:0007669"/>
    <property type="project" value="InterPro"/>
</dbReference>
<dbReference type="PANTHER" id="PTHR48085">
    <property type="entry name" value="CADMIUM/ZINC-TRANSPORTING ATPASE HMA2-RELATED"/>
    <property type="match status" value="1"/>
</dbReference>
<dbReference type="InterPro" id="IPR044492">
    <property type="entry name" value="P_typ_ATPase_HD_dom"/>
</dbReference>
<dbReference type="SUPFAM" id="SSF56784">
    <property type="entry name" value="HAD-like"/>
    <property type="match status" value="1"/>
</dbReference>
<dbReference type="SFLD" id="SFLDG00002">
    <property type="entry name" value="C1.7:_P-type_atpase_like"/>
    <property type="match status" value="1"/>
</dbReference>
<dbReference type="OrthoDB" id="9760364at2"/>
<dbReference type="SUPFAM" id="SSF81653">
    <property type="entry name" value="Calcium ATPase, transduction domain A"/>
    <property type="match status" value="1"/>
</dbReference>
<dbReference type="EMBL" id="LTBC01000001">
    <property type="protein sequence ID" value="KYH33437.1"/>
    <property type="molecule type" value="Genomic_DNA"/>
</dbReference>
<evidence type="ECO:0000256" key="5">
    <source>
        <dbReference type="ARBA" id="ARBA00022553"/>
    </source>
</evidence>
<keyword evidence="11" id="KW-0460">Magnesium</keyword>
<dbReference type="InterPro" id="IPR018303">
    <property type="entry name" value="ATPase_P-typ_P_site"/>
</dbReference>
<dbReference type="InterPro" id="IPR017969">
    <property type="entry name" value="Heavy-metal-associated_CS"/>
</dbReference>
<keyword evidence="8 17" id="KW-0547">Nucleotide-binding</keyword>
<dbReference type="NCBIfam" id="TIGR01525">
    <property type="entry name" value="ATPase-IB_hvy"/>
    <property type="match status" value="1"/>
</dbReference>
<keyword evidence="10 17" id="KW-0067">ATP-binding</keyword>
<dbReference type="Pfam" id="PF00403">
    <property type="entry name" value="HMA"/>
    <property type="match status" value="1"/>
</dbReference>
<dbReference type="Gene3D" id="3.40.1110.10">
    <property type="entry name" value="Calcium-transporting ATPase, cytoplasmic domain N"/>
    <property type="match status" value="1"/>
</dbReference>
<name>A0A151B1A9_9FIRM</name>
<feature type="domain" description="HMA" evidence="18">
    <location>
        <begin position="1"/>
        <end position="61"/>
    </location>
</feature>
<dbReference type="NCBIfam" id="TIGR01512">
    <property type="entry name" value="ATPase-IB2_Cd"/>
    <property type="match status" value="1"/>
</dbReference>
<keyword evidence="5" id="KW-0597">Phosphoprotein</keyword>
<dbReference type="InterPro" id="IPR036163">
    <property type="entry name" value="HMA_dom_sf"/>
</dbReference>
<dbReference type="SUPFAM" id="SSF55008">
    <property type="entry name" value="HMA, heavy metal-associated domain"/>
    <property type="match status" value="1"/>
</dbReference>
<dbReference type="GO" id="GO:0008551">
    <property type="term" value="F:P-type cadmium transporter activity"/>
    <property type="evidence" value="ECO:0007669"/>
    <property type="project" value="UniProtKB-EC"/>
</dbReference>
<evidence type="ECO:0000256" key="3">
    <source>
        <dbReference type="ARBA" id="ARBA00022475"/>
    </source>
</evidence>
<keyword evidence="20" id="KW-1185">Reference proteome</keyword>
<dbReference type="AlphaFoldDB" id="A0A151B1A9"/>
<feature type="transmembrane region" description="Helical" evidence="17">
    <location>
        <begin position="74"/>
        <end position="91"/>
    </location>
</feature>
<dbReference type="FunFam" id="2.70.150.10:FF:000002">
    <property type="entry name" value="Copper-transporting ATPase 1, putative"/>
    <property type="match status" value="1"/>
</dbReference>
<dbReference type="PROSITE" id="PS00154">
    <property type="entry name" value="ATPASE_E1_E2"/>
    <property type="match status" value="1"/>
</dbReference>
<keyword evidence="4" id="KW-0104">Cadmium</keyword>
<dbReference type="PANTHER" id="PTHR48085:SF5">
    <property type="entry name" value="CADMIUM_ZINC-TRANSPORTING ATPASE HMA4-RELATED"/>
    <property type="match status" value="1"/>
</dbReference>
<keyword evidence="9" id="KW-0862">Zinc</keyword>
<dbReference type="GO" id="GO:0005524">
    <property type="term" value="F:ATP binding"/>
    <property type="evidence" value="ECO:0007669"/>
    <property type="project" value="UniProtKB-UniRule"/>
</dbReference>
<evidence type="ECO:0000256" key="16">
    <source>
        <dbReference type="ARBA" id="ARBA00049338"/>
    </source>
</evidence>
<feature type="transmembrane region" description="Helical" evidence="17">
    <location>
        <begin position="336"/>
        <end position="357"/>
    </location>
</feature>
<evidence type="ECO:0000313" key="19">
    <source>
        <dbReference type="EMBL" id="KYH33437.1"/>
    </source>
</evidence>
<dbReference type="InterPro" id="IPR036412">
    <property type="entry name" value="HAD-like_sf"/>
</dbReference>
<accession>A0A151B1A9</accession>
<evidence type="ECO:0000256" key="1">
    <source>
        <dbReference type="ARBA" id="ARBA00004651"/>
    </source>
</evidence>
<dbReference type="RefSeq" id="WP_062280237.1">
    <property type="nucleotide sequence ID" value="NZ_LTBC01000001.1"/>
</dbReference>
<protein>
    <submittedName>
        <fullName evidence="19">Zinc-transporting ATPase</fullName>
        <ecNumber evidence="19">3.6.3.5</ecNumber>
    </submittedName>
</protein>
<feature type="transmembrane region" description="Helical" evidence="17">
    <location>
        <begin position="136"/>
        <end position="167"/>
    </location>
</feature>
<dbReference type="SFLD" id="SFLDF00027">
    <property type="entry name" value="p-type_atpase"/>
    <property type="match status" value="1"/>
</dbReference>
<proteinExistence type="inferred from homology"/>
<dbReference type="InterPro" id="IPR008250">
    <property type="entry name" value="ATPase_P-typ_transduc_dom_A_sf"/>
</dbReference>
<comment type="caution">
    <text evidence="19">The sequence shown here is derived from an EMBL/GenBank/DDBJ whole genome shotgun (WGS) entry which is preliminary data.</text>
</comment>
<dbReference type="InterPro" id="IPR006121">
    <property type="entry name" value="HMA_dom"/>
</dbReference>
<feature type="transmembrane region" description="Helical" evidence="17">
    <location>
        <begin position="304"/>
        <end position="324"/>
    </location>
</feature>
<comment type="catalytic activity">
    <reaction evidence="15">
        <text>Zn(2+)(in) + ATP + H2O = Zn(2+)(out) + ADP + phosphate + H(+)</text>
        <dbReference type="Rhea" id="RHEA:20621"/>
        <dbReference type="ChEBI" id="CHEBI:15377"/>
        <dbReference type="ChEBI" id="CHEBI:15378"/>
        <dbReference type="ChEBI" id="CHEBI:29105"/>
        <dbReference type="ChEBI" id="CHEBI:30616"/>
        <dbReference type="ChEBI" id="CHEBI:43474"/>
        <dbReference type="ChEBI" id="CHEBI:456216"/>
        <dbReference type="EC" id="7.2.2.12"/>
    </reaction>
</comment>
<dbReference type="CDD" id="cd07548">
    <property type="entry name" value="P-type_ATPase-Cd_Zn_Co_like"/>
    <property type="match status" value="1"/>
</dbReference>
<dbReference type="InterPro" id="IPR051014">
    <property type="entry name" value="Cation_Transport_ATPase_IB"/>
</dbReference>
<dbReference type="Pfam" id="PF00702">
    <property type="entry name" value="Hydrolase"/>
    <property type="match status" value="1"/>
</dbReference>
<evidence type="ECO:0000313" key="20">
    <source>
        <dbReference type="Proteomes" id="UP000075670"/>
    </source>
</evidence>
<dbReference type="NCBIfam" id="TIGR01494">
    <property type="entry name" value="ATPase_P-type"/>
    <property type="match status" value="1"/>
</dbReference>
<dbReference type="SFLD" id="SFLDS00003">
    <property type="entry name" value="Haloacid_Dehalogenase"/>
    <property type="match status" value="1"/>
</dbReference>
<dbReference type="GO" id="GO:0046872">
    <property type="term" value="F:metal ion binding"/>
    <property type="evidence" value="ECO:0007669"/>
    <property type="project" value="UniProtKB-KW"/>
</dbReference>
<dbReference type="InterPro" id="IPR023214">
    <property type="entry name" value="HAD_sf"/>
</dbReference>
<evidence type="ECO:0000256" key="11">
    <source>
        <dbReference type="ARBA" id="ARBA00022842"/>
    </source>
</evidence>
<dbReference type="InterPro" id="IPR023298">
    <property type="entry name" value="ATPase_P-typ_TM_dom_sf"/>
</dbReference>
<dbReference type="FunFam" id="3.40.1110.10:FF:000066">
    <property type="entry name" value="Cadmium-translocating P-type ATPase"/>
    <property type="match status" value="1"/>
</dbReference>
<evidence type="ECO:0000256" key="2">
    <source>
        <dbReference type="ARBA" id="ARBA00006024"/>
    </source>
</evidence>
<evidence type="ECO:0000256" key="12">
    <source>
        <dbReference type="ARBA" id="ARBA00022967"/>
    </source>
</evidence>
<dbReference type="CDD" id="cd00371">
    <property type="entry name" value="HMA"/>
    <property type="match status" value="1"/>
</dbReference>
<dbReference type="InterPro" id="IPR059000">
    <property type="entry name" value="ATPase_P-type_domA"/>
</dbReference>
<evidence type="ECO:0000256" key="13">
    <source>
        <dbReference type="ARBA" id="ARBA00022989"/>
    </source>
</evidence>
<organism evidence="19 20">
    <name type="scientific">Moorella mulderi DSM 14980</name>
    <dbReference type="NCBI Taxonomy" id="1122241"/>
    <lineage>
        <taxon>Bacteria</taxon>
        <taxon>Bacillati</taxon>
        <taxon>Bacillota</taxon>
        <taxon>Clostridia</taxon>
        <taxon>Neomoorellales</taxon>
        <taxon>Neomoorellaceae</taxon>
        <taxon>Neomoorella</taxon>
    </lineage>
</organism>
<keyword evidence="3 17" id="KW-1003">Cell membrane</keyword>
<dbReference type="Gene3D" id="3.30.70.100">
    <property type="match status" value="1"/>
</dbReference>
<reference evidence="19 20" key="1">
    <citation type="submission" date="2016-02" db="EMBL/GenBank/DDBJ databases">
        <title>Genome sequence of Moorella mulderi DSM 14980.</title>
        <authorList>
            <person name="Poehlein A."/>
            <person name="Daniel R."/>
        </authorList>
    </citation>
    <scope>NUCLEOTIDE SEQUENCE [LARGE SCALE GENOMIC DNA]</scope>
    <source>
        <strain evidence="19 20">DSM 14980</strain>
    </source>
</reference>
<keyword evidence="14 17" id="KW-0472">Membrane</keyword>
<dbReference type="PRINTS" id="PR00941">
    <property type="entry name" value="CDATPASE"/>
</dbReference>
<evidence type="ECO:0000256" key="10">
    <source>
        <dbReference type="ARBA" id="ARBA00022840"/>
    </source>
</evidence>
<dbReference type="Proteomes" id="UP000075670">
    <property type="component" value="Unassembled WGS sequence"/>
</dbReference>
<keyword evidence="7 17" id="KW-0479">Metal-binding</keyword>
<comment type="similarity">
    <text evidence="2 17">Belongs to the cation transport ATPase (P-type) (TC 3.A.3) family. Type IB subfamily.</text>
</comment>
<dbReference type="PATRIC" id="fig|1122241.3.peg.151"/>
<evidence type="ECO:0000256" key="6">
    <source>
        <dbReference type="ARBA" id="ARBA00022692"/>
    </source>
</evidence>
<sequence>MRYTLEGLDCASCAARIERELRKVKGLEKVTVNFANQSLDLPPELLPAAREVIARVEPGVNIVDTTSQRPESQLYIILVAGLLLAIGFIFNQQLHRTPYAWAEYTILLSSYFLVGWRVLTTAVRNLTRGQFFDENFLMTIATIGAIAIHQLPEAAAVMLFYAVGEYFQERAVNRSRRSIAALLDIRPEYANLKLNGETKQVRPEEVEVGQTIVVKPGERVPLDGEVVEGVSFVDTSALTGEAVPRKVEKGEKILAGMINGQGLLTVKVTRPFGESSVARILELVENAAARKAPTEQFITAFSRYYTPAVVLGALALAIIPPLVLPRATFSTWVYRALVLLVISCPCALVVSIPLGYFGGIGAASRQGILVKGANFLDALTGLHTVVFDKTGTLTKGVFRVTQVVPSNGFQENELLAAAAAAEVYSSHPIAQSIRAAYGQEIDSERVSEYQEIPGHGISAVVDGKRVLAGNDRLLHREGIAHEVCNVAGTGVHVAIDGTFAGYIVIADEVKPDAREAITRLKELGIKKIVMLTGDEEAVARRVAEEVGVDAYFAELLPEGKVAKVEELQAALPDRRRKLAFVGDGINDAPVITRADVGVAMGGLGSDAAIEAADVVLMEDAPFKLATAVEISRHTARIVKQNVALALGVKAFFLGLGTFGVATIWEAVFADVGVTLLAVFNATRTLRYGSRGCGYGSCSGRNYGENN</sequence>
<dbReference type="GO" id="GO:0005886">
    <property type="term" value="C:plasma membrane"/>
    <property type="evidence" value="ECO:0007669"/>
    <property type="project" value="UniProtKB-SubCell"/>
</dbReference>
<evidence type="ECO:0000256" key="4">
    <source>
        <dbReference type="ARBA" id="ARBA00022539"/>
    </source>
</evidence>
<keyword evidence="12" id="KW-1278">Translocase</keyword>
<keyword evidence="19" id="KW-0378">Hydrolase</keyword>
<evidence type="ECO:0000256" key="17">
    <source>
        <dbReference type="RuleBase" id="RU362081"/>
    </source>
</evidence>
<dbReference type="Pfam" id="PF00122">
    <property type="entry name" value="E1-E2_ATPase"/>
    <property type="match status" value="1"/>
</dbReference>
<dbReference type="InterPro" id="IPR023299">
    <property type="entry name" value="ATPase_P-typ_cyto_dom_N"/>
</dbReference>
<keyword evidence="6 17" id="KW-0812">Transmembrane</keyword>
<evidence type="ECO:0000259" key="18">
    <source>
        <dbReference type="PROSITE" id="PS50846"/>
    </source>
</evidence>
<evidence type="ECO:0000256" key="8">
    <source>
        <dbReference type="ARBA" id="ARBA00022741"/>
    </source>
</evidence>
<feature type="transmembrane region" description="Helical" evidence="17">
    <location>
        <begin position="98"/>
        <end position="116"/>
    </location>
</feature>
<dbReference type="SUPFAM" id="SSF81665">
    <property type="entry name" value="Calcium ATPase, transmembrane domain M"/>
    <property type="match status" value="1"/>
</dbReference>
<dbReference type="InterPro" id="IPR001757">
    <property type="entry name" value="P_typ_ATPase"/>
</dbReference>
<dbReference type="PROSITE" id="PS01047">
    <property type="entry name" value="HMA_1"/>
    <property type="match status" value="1"/>
</dbReference>
<evidence type="ECO:0000256" key="7">
    <source>
        <dbReference type="ARBA" id="ARBA00022723"/>
    </source>
</evidence>
<evidence type="ECO:0000256" key="9">
    <source>
        <dbReference type="ARBA" id="ARBA00022833"/>
    </source>
</evidence>
<dbReference type="InterPro" id="IPR027256">
    <property type="entry name" value="P-typ_ATPase_IB"/>
</dbReference>
<dbReference type="Gene3D" id="3.40.50.1000">
    <property type="entry name" value="HAD superfamily/HAD-like"/>
    <property type="match status" value="1"/>
</dbReference>
<comment type="catalytic activity">
    <reaction evidence="16">
        <text>Cd(2+)(in) + ATP + H2O = Cd(2+)(out) + ADP + phosphate + H(+)</text>
        <dbReference type="Rhea" id="RHEA:12132"/>
        <dbReference type="ChEBI" id="CHEBI:15377"/>
        <dbReference type="ChEBI" id="CHEBI:15378"/>
        <dbReference type="ChEBI" id="CHEBI:30616"/>
        <dbReference type="ChEBI" id="CHEBI:43474"/>
        <dbReference type="ChEBI" id="CHEBI:48775"/>
        <dbReference type="ChEBI" id="CHEBI:456216"/>
        <dbReference type="EC" id="7.2.2.21"/>
    </reaction>
</comment>
<keyword evidence="13 17" id="KW-1133">Transmembrane helix</keyword>
<comment type="subcellular location">
    <subcellularLocation>
        <location evidence="1">Cell membrane</location>
        <topology evidence="1">Multi-pass membrane protein</topology>
    </subcellularLocation>
</comment>
<evidence type="ECO:0000256" key="14">
    <source>
        <dbReference type="ARBA" id="ARBA00023136"/>
    </source>
</evidence>
<gene>
    <name evidence="19" type="primary">ziaA</name>
    <name evidence="19" type="ORF">MOMUL_01380</name>
</gene>
<dbReference type="PRINTS" id="PR00119">
    <property type="entry name" value="CATATPASE"/>
</dbReference>
<evidence type="ECO:0000256" key="15">
    <source>
        <dbReference type="ARBA" id="ARBA00047308"/>
    </source>
</evidence>
<dbReference type="EC" id="3.6.3.5" evidence="19"/>
<dbReference type="PROSITE" id="PS50846">
    <property type="entry name" value="HMA_2"/>
    <property type="match status" value="1"/>
</dbReference>